<keyword evidence="2" id="KW-1185">Reference proteome</keyword>
<dbReference type="RefSeq" id="XP_008606040.1">
    <property type="nucleotide sequence ID" value="XM_008607818.1"/>
</dbReference>
<dbReference type="Proteomes" id="UP000030762">
    <property type="component" value="Unassembled WGS sequence"/>
</dbReference>
<dbReference type="EMBL" id="JH767136">
    <property type="protein sequence ID" value="EQC40341.1"/>
    <property type="molecule type" value="Genomic_DNA"/>
</dbReference>
<protein>
    <submittedName>
        <fullName evidence="1">Uncharacterized protein</fullName>
    </submittedName>
</protein>
<dbReference type="AlphaFoldDB" id="T0R057"/>
<name>T0R057_SAPDV</name>
<organism evidence="1 2">
    <name type="scientific">Saprolegnia diclina (strain VS20)</name>
    <dbReference type="NCBI Taxonomy" id="1156394"/>
    <lineage>
        <taxon>Eukaryota</taxon>
        <taxon>Sar</taxon>
        <taxon>Stramenopiles</taxon>
        <taxon>Oomycota</taxon>
        <taxon>Saprolegniomycetes</taxon>
        <taxon>Saprolegniales</taxon>
        <taxon>Saprolegniaceae</taxon>
        <taxon>Saprolegnia</taxon>
    </lineage>
</organism>
<accession>T0R057</accession>
<evidence type="ECO:0000313" key="1">
    <source>
        <dbReference type="EMBL" id="EQC40341.1"/>
    </source>
</evidence>
<dbReference type="VEuPathDB" id="FungiDB:SDRG_02242"/>
<proteinExistence type="predicted"/>
<dbReference type="GeneID" id="19942969"/>
<dbReference type="InParanoid" id="T0R057"/>
<reference evidence="1 2" key="1">
    <citation type="submission" date="2012-04" db="EMBL/GenBank/DDBJ databases">
        <title>The Genome Sequence of Saprolegnia declina VS20.</title>
        <authorList>
            <consortium name="The Broad Institute Genome Sequencing Platform"/>
            <person name="Russ C."/>
            <person name="Nusbaum C."/>
            <person name="Tyler B."/>
            <person name="van West P."/>
            <person name="Dieguez-Uribeondo J."/>
            <person name="de Bruijn I."/>
            <person name="Tripathy S."/>
            <person name="Jiang R."/>
            <person name="Young S.K."/>
            <person name="Zeng Q."/>
            <person name="Gargeya S."/>
            <person name="Fitzgerald M."/>
            <person name="Haas B."/>
            <person name="Abouelleil A."/>
            <person name="Alvarado L."/>
            <person name="Arachchi H.M."/>
            <person name="Berlin A."/>
            <person name="Chapman S.B."/>
            <person name="Goldberg J."/>
            <person name="Griggs A."/>
            <person name="Gujja S."/>
            <person name="Hansen M."/>
            <person name="Howarth C."/>
            <person name="Imamovic A."/>
            <person name="Larimer J."/>
            <person name="McCowen C."/>
            <person name="Montmayeur A."/>
            <person name="Murphy C."/>
            <person name="Neiman D."/>
            <person name="Pearson M."/>
            <person name="Priest M."/>
            <person name="Roberts A."/>
            <person name="Saif S."/>
            <person name="Shea T."/>
            <person name="Sisk P."/>
            <person name="Sykes S."/>
            <person name="Wortman J."/>
            <person name="Nusbaum C."/>
            <person name="Birren B."/>
        </authorList>
    </citation>
    <scope>NUCLEOTIDE SEQUENCE [LARGE SCALE GENOMIC DNA]</scope>
    <source>
        <strain evidence="1 2">VS20</strain>
    </source>
</reference>
<sequence length="231" mass="25549">MGGVSDNIRDMITFFVSTKVLDVAVFSLGSSNAALFDPRCRVPASVAAACTRARLQTFLGCDHAFVTTVDLIDVVFWPKTHRVNFLGFEAATSLVTSYVAGDSTDLLGLKTLDDLASATIHMLGDKDLSLAMLLLLRTTDTHFWTMPAVVCDWFRALVTRYGWHVVLPPYLNLIERTDAMHMRLMASLVEDNKLCVRQRHAIVLLDAVLCLLLERHSSVSYIPSYGSLAPL</sequence>
<evidence type="ECO:0000313" key="2">
    <source>
        <dbReference type="Proteomes" id="UP000030762"/>
    </source>
</evidence>
<gene>
    <name evidence="1" type="ORF">SDRG_02242</name>
</gene>